<sequence length="230" mass="25816">MTTICLRCGWPLYIQSDSEFRSDEITGWASRNGIRKWTFGWPNHGQSGGWYERRHRMVVDVLRRWTLATGNLWSDPISLAYARWVINHSEIGNSGICPQLAMYGRLVTLPCMRPMDDTSGEGGSGVAHAETVSDLLQLAGETGPEHRTVVAQLLNTWLDMREQSNPSMKIDHSIKVGQLVYVYTNRPSKLEVCWRGPYSVVSLAGRSATLGTERGLETHYLGLLPNALLR</sequence>
<dbReference type="Proteomes" id="UP000591131">
    <property type="component" value="Unassembled WGS sequence"/>
</dbReference>
<proteinExistence type="predicted"/>
<gene>
    <name evidence="1" type="ORF">FOL47_003901</name>
</gene>
<accession>A0A7J6KLQ2</accession>
<dbReference type="InterPro" id="IPR036397">
    <property type="entry name" value="RNaseH_sf"/>
</dbReference>
<protein>
    <recommendedName>
        <fullName evidence="3">Integrase catalytic domain-containing protein</fullName>
    </recommendedName>
</protein>
<evidence type="ECO:0000313" key="2">
    <source>
        <dbReference type="Proteomes" id="UP000591131"/>
    </source>
</evidence>
<dbReference type="InterPro" id="IPR012337">
    <property type="entry name" value="RNaseH-like_sf"/>
</dbReference>
<name>A0A7J6KLQ2_PERCH</name>
<keyword evidence="2" id="KW-1185">Reference proteome</keyword>
<dbReference type="Gene3D" id="3.30.420.10">
    <property type="entry name" value="Ribonuclease H-like superfamily/Ribonuclease H"/>
    <property type="match status" value="1"/>
</dbReference>
<evidence type="ECO:0000313" key="1">
    <source>
        <dbReference type="EMBL" id="KAF4647987.1"/>
    </source>
</evidence>
<evidence type="ECO:0008006" key="3">
    <source>
        <dbReference type="Google" id="ProtNLM"/>
    </source>
</evidence>
<dbReference type="SUPFAM" id="SSF53098">
    <property type="entry name" value="Ribonuclease H-like"/>
    <property type="match status" value="1"/>
</dbReference>
<dbReference type="AlphaFoldDB" id="A0A7J6KLQ2"/>
<dbReference type="EMBL" id="JAAPAO010002251">
    <property type="protein sequence ID" value="KAF4647987.1"/>
    <property type="molecule type" value="Genomic_DNA"/>
</dbReference>
<reference evidence="1 2" key="1">
    <citation type="submission" date="2020-04" db="EMBL/GenBank/DDBJ databases">
        <title>Perkinsus chesapeaki whole genome sequence.</title>
        <authorList>
            <person name="Bogema D.R."/>
        </authorList>
    </citation>
    <scope>NUCLEOTIDE SEQUENCE [LARGE SCALE GENOMIC DNA]</scope>
    <source>
        <strain evidence="1">ATCC PRA-425</strain>
    </source>
</reference>
<dbReference type="GO" id="GO:0003676">
    <property type="term" value="F:nucleic acid binding"/>
    <property type="evidence" value="ECO:0007669"/>
    <property type="project" value="InterPro"/>
</dbReference>
<comment type="caution">
    <text evidence="1">The sequence shown here is derived from an EMBL/GenBank/DDBJ whole genome shotgun (WGS) entry which is preliminary data.</text>
</comment>
<organism evidence="1 2">
    <name type="scientific">Perkinsus chesapeaki</name>
    <name type="common">Clam parasite</name>
    <name type="synonym">Perkinsus andrewsi</name>
    <dbReference type="NCBI Taxonomy" id="330153"/>
    <lineage>
        <taxon>Eukaryota</taxon>
        <taxon>Sar</taxon>
        <taxon>Alveolata</taxon>
        <taxon>Perkinsozoa</taxon>
        <taxon>Perkinsea</taxon>
        <taxon>Perkinsida</taxon>
        <taxon>Perkinsidae</taxon>
        <taxon>Perkinsus</taxon>
    </lineage>
</organism>